<dbReference type="CDD" id="cd01297">
    <property type="entry name" value="D-aminoacylase"/>
    <property type="match status" value="1"/>
</dbReference>
<dbReference type="GO" id="GO:0016811">
    <property type="term" value="F:hydrolase activity, acting on carbon-nitrogen (but not peptide) bonds, in linear amides"/>
    <property type="evidence" value="ECO:0007669"/>
    <property type="project" value="InterPro"/>
</dbReference>
<dbReference type="Gene3D" id="3.30.1490.130">
    <property type="entry name" value="D-aminoacylase. Domain 3"/>
    <property type="match status" value="1"/>
</dbReference>
<feature type="domain" description="Amidohydrolase 3" evidence="1">
    <location>
        <begin position="414"/>
        <end position="506"/>
    </location>
</feature>
<dbReference type="AlphaFoldDB" id="A0A0V8JE90"/>
<dbReference type="RefSeq" id="WP_061970230.1">
    <property type="nucleotide sequence ID" value="NZ_FMAV01000001.1"/>
</dbReference>
<dbReference type="Pfam" id="PF07969">
    <property type="entry name" value="Amidohydro_3"/>
    <property type="match status" value="2"/>
</dbReference>
<keyword evidence="3" id="KW-1185">Reference proteome</keyword>
<name>A0A0V8JE90_9BACL</name>
<dbReference type="Gene3D" id="2.30.40.10">
    <property type="entry name" value="Urease, subunit C, domain 1"/>
    <property type="match status" value="1"/>
</dbReference>
<accession>A0A0V8JE90</accession>
<dbReference type="OrthoDB" id="9775607at2"/>
<dbReference type="InterPro" id="IPR050378">
    <property type="entry name" value="Metallo-dep_Hydrolases_sf"/>
</dbReference>
<organism evidence="2 3">
    <name type="scientific">Fictibacillus enclensis</name>
    <dbReference type="NCBI Taxonomy" id="1017270"/>
    <lineage>
        <taxon>Bacteria</taxon>
        <taxon>Bacillati</taxon>
        <taxon>Bacillota</taxon>
        <taxon>Bacilli</taxon>
        <taxon>Bacillales</taxon>
        <taxon>Fictibacillaceae</taxon>
        <taxon>Fictibacillus</taxon>
    </lineage>
</organism>
<evidence type="ECO:0000313" key="2">
    <source>
        <dbReference type="EMBL" id="KSU85410.1"/>
    </source>
</evidence>
<evidence type="ECO:0000313" key="3">
    <source>
        <dbReference type="Proteomes" id="UP000054099"/>
    </source>
</evidence>
<dbReference type="Gene3D" id="3.20.20.140">
    <property type="entry name" value="Metal-dependent hydrolases"/>
    <property type="match status" value="1"/>
</dbReference>
<feature type="domain" description="Amidohydrolase 3" evidence="1">
    <location>
        <begin position="43"/>
        <end position="261"/>
    </location>
</feature>
<proteinExistence type="predicted"/>
<dbReference type="EMBL" id="LNQN01000001">
    <property type="protein sequence ID" value="KSU85410.1"/>
    <property type="molecule type" value="Genomic_DNA"/>
</dbReference>
<dbReference type="InterPro" id="IPR023100">
    <property type="entry name" value="D-aminoacylase_insert_dom_sf"/>
</dbReference>
<evidence type="ECO:0000259" key="1">
    <source>
        <dbReference type="Pfam" id="PF07969"/>
    </source>
</evidence>
<dbReference type="GO" id="GO:0005829">
    <property type="term" value="C:cytosol"/>
    <property type="evidence" value="ECO:0007669"/>
    <property type="project" value="TreeGrafter"/>
</dbReference>
<reference evidence="2 3" key="1">
    <citation type="journal article" date="2014" name="Antonie Van Leeuwenhoek">
        <title>Fictibacillus enclensis sp. nov., isolated from marine sediment.</title>
        <authorList>
            <person name="Dastager S.G."/>
            <person name="Mawlankar R."/>
            <person name="Srinivasan K."/>
            <person name="Tang S.K."/>
            <person name="Lee J.C."/>
            <person name="Ramana V.V."/>
            <person name="Shouche Y.S."/>
        </authorList>
    </citation>
    <scope>NUCLEOTIDE SEQUENCE [LARGE SCALE GENOMIC DNA]</scope>
    <source>
        <strain evidence="2 3">NIO-1003</strain>
    </source>
</reference>
<protein>
    <submittedName>
        <fullName evidence="2">D-aminoacylase</fullName>
    </submittedName>
</protein>
<comment type="caution">
    <text evidence="2">The sequence shown here is derived from an EMBL/GenBank/DDBJ whole genome shotgun (WGS) entry which is preliminary data.</text>
</comment>
<dbReference type="PANTHER" id="PTHR11647">
    <property type="entry name" value="HYDRANTOINASE/DIHYDROPYRIMIDINASE FAMILY MEMBER"/>
    <property type="match status" value="1"/>
</dbReference>
<sequence length="544" mass="59878">MLDLVIQNGRIADGSGNPWFFGSVGIKDGIIVEVGAVNSESRETIDAKRNIISPGFIDGHSHSDLLVLNRPMMDIKLQQGVTTEVVGNCGLAPAPFVPKYGALLKEYIQPVVGETQWEWPWHSVSDYIRELDRTGISENVSTYVAHGALRIAVMGFAGRPADKQELNMMKEMLKEGMKAGAIGLSIGLLYSPGRYASKEELAELCQVLPKYNGILSTHIRGEGKNLIPSIKEVIWIAEKAGVPLQVSHLKAAGRRNWGKVLEAMELLEEASARGLDVTCDVYPYDAGSTSLTTLLPPWSLEGGIPACLDRIREPATRRRMIEELGEEQEEWDNLVVSTGWDNVVVSSLSCHKEWEGKSIDAISTEIGKSPAEAALDLLLEEGGMVSIIYYHMSNEDVEQVVKWDRSLVISDSLGCETGKPHPRSFGTFPRLFSKYVREDKSLTLEQAIRKVTSFPAQRFSLGKRGLIVPGYHADLTIFDEKKITDTATYHDPIQQPEGISHVIVNGILTIREKENLRQSGGMAIKAAAAKCLCQHHTKQEAAHG</sequence>
<dbReference type="SUPFAM" id="SSF51556">
    <property type="entry name" value="Metallo-dependent hydrolases"/>
    <property type="match status" value="1"/>
</dbReference>
<dbReference type="SUPFAM" id="SSF51338">
    <property type="entry name" value="Composite domain of metallo-dependent hydrolases"/>
    <property type="match status" value="1"/>
</dbReference>
<dbReference type="PANTHER" id="PTHR11647:SF1">
    <property type="entry name" value="COLLAPSIN RESPONSE MEDIATOR PROTEIN"/>
    <property type="match status" value="1"/>
</dbReference>
<dbReference type="InterPro" id="IPR013108">
    <property type="entry name" value="Amidohydro_3"/>
</dbReference>
<dbReference type="InterPro" id="IPR032466">
    <property type="entry name" value="Metal_Hydrolase"/>
</dbReference>
<dbReference type="GO" id="GO:0016812">
    <property type="term" value="F:hydrolase activity, acting on carbon-nitrogen (but not peptide) bonds, in cyclic amides"/>
    <property type="evidence" value="ECO:0007669"/>
    <property type="project" value="TreeGrafter"/>
</dbReference>
<gene>
    <name evidence="2" type="ORF">AS030_07865</name>
</gene>
<dbReference type="InterPro" id="IPR011059">
    <property type="entry name" value="Metal-dep_hydrolase_composite"/>
</dbReference>
<dbReference type="Proteomes" id="UP000054099">
    <property type="component" value="Unassembled WGS sequence"/>
</dbReference>